<comment type="caution">
    <text evidence="1">The sequence shown here is derived from an EMBL/GenBank/DDBJ whole genome shotgun (WGS) entry which is preliminary data.</text>
</comment>
<evidence type="ECO:0000313" key="2">
    <source>
        <dbReference type="Proteomes" id="UP001060215"/>
    </source>
</evidence>
<reference evidence="1 2" key="1">
    <citation type="journal article" date="2022" name="Plant J.">
        <title>Chromosome-level genome of Camellia lanceoleosa provides a valuable resource for understanding genome evolution and self-incompatibility.</title>
        <authorList>
            <person name="Gong W."/>
            <person name="Xiao S."/>
            <person name="Wang L."/>
            <person name="Liao Z."/>
            <person name="Chang Y."/>
            <person name="Mo W."/>
            <person name="Hu G."/>
            <person name="Li W."/>
            <person name="Zhao G."/>
            <person name="Zhu H."/>
            <person name="Hu X."/>
            <person name="Ji K."/>
            <person name="Xiang X."/>
            <person name="Song Q."/>
            <person name="Yuan D."/>
            <person name="Jin S."/>
            <person name="Zhang L."/>
        </authorList>
    </citation>
    <scope>NUCLEOTIDE SEQUENCE [LARGE SCALE GENOMIC DNA]</scope>
    <source>
        <strain evidence="1">SQ_2022a</strain>
    </source>
</reference>
<proteinExistence type="predicted"/>
<dbReference type="EMBL" id="CM045761">
    <property type="protein sequence ID" value="KAI8013456.1"/>
    <property type="molecule type" value="Genomic_DNA"/>
</dbReference>
<protein>
    <submittedName>
        <fullName evidence="1">Serine carboxypeptidase-like 26</fullName>
    </submittedName>
</protein>
<evidence type="ECO:0000313" key="1">
    <source>
        <dbReference type="EMBL" id="KAI8013456.1"/>
    </source>
</evidence>
<dbReference type="Proteomes" id="UP001060215">
    <property type="component" value="Chromosome 4"/>
</dbReference>
<accession>A0ACC0HJZ5</accession>
<gene>
    <name evidence="1" type="ORF">LOK49_LG05G01837</name>
</gene>
<sequence length="669" mass="73714">MGKKNASLNLLILLMTAMVMFQACISHGYPVNQAGRLRALWRDKKKQTDQNLATDDEWTVTVLSSIGGGGGEAGKMENDEIEAQDAYVFLINWFKRYPHYKAGDFYITGDSYAVTMAALDSVSIELDEGSDERYDNSNLCLVGKILAPKILNKIAVSKIIHSAWKTRVDVSISSWSENVYLFRFGNEEDRDKVLRETPWSVMGNLLVLKPLVMGQAASEMDFSTSPFWVQVHGLPVEKMTRRNGQIIAESIGTLIGVEAPHEGLLLYRSFLRIRVEINVSKPLPRGFMLKRKDPTTQELVEKWVNFKFERLSDFCYDCGRIGHDQHSCKFVDRSMGSQSGYGPELRTGVAPNLGLSVEFHQKQIDTMEARLSSSGSRTATPAVSSMNNPSAHEIRASMRTAVIPNYTTEDEVRGQPLGSVATADSNPLLHDPGIPRVQPPVHIPLPPSTHTSVANHLTLHKSHCHGSCWRQDLSSPGVSTNLPLPPIQPALHVGPTYFVTEPSESPSSPKSPPSLLSISPSPESDQSPPPSPQPTPTSLPLGPIIPDLVLSKAFNTLSLKRKAQDLDHLQLPNPKLLKPTPEFSMASHSLCLYPGSQIPPKKAPRKTTTRRGARPQQHALPVSPSLALVEVTVNNDKHLDSLLTLQSSLNNPIPIPILDEFETCSQIKN</sequence>
<name>A0ACC0HJZ5_9ERIC</name>
<organism evidence="1 2">
    <name type="scientific">Camellia lanceoleosa</name>
    <dbReference type="NCBI Taxonomy" id="1840588"/>
    <lineage>
        <taxon>Eukaryota</taxon>
        <taxon>Viridiplantae</taxon>
        <taxon>Streptophyta</taxon>
        <taxon>Embryophyta</taxon>
        <taxon>Tracheophyta</taxon>
        <taxon>Spermatophyta</taxon>
        <taxon>Magnoliopsida</taxon>
        <taxon>eudicotyledons</taxon>
        <taxon>Gunneridae</taxon>
        <taxon>Pentapetalae</taxon>
        <taxon>asterids</taxon>
        <taxon>Ericales</taxon>
        <taxon>Theaceae</taxon>
        <taxon>Camellia</taxon>
    </lineage>
</organism>
<keyword evidence="2" id="KW-1185">Reference proteome</keyword>